<feature type="region of interest" description="Disordered" evidence="1">
    <location>
        <begin position="268"/>
        <end position="356"/>
    </location>
</feature>
<sequence>MATEQDEQLVQEIIGKVIDLAIKEDENLKISGFEANIDKDSEENKGSLIDSPRMEMDDKHTEENKTEGLEEEEDNHSEGNKSDLIDSPRLEISGKVMDLEIKEGEDSKISGFEANIDEHLDNKTDGPLVGSLHMDMDDKHTEENKTEGSLVVDAPRSEIFGKATDLETKDDEEAKISGSEANTENKIEGPLVDSPRLEISGKVMDCSIKEGEDSKISGFEANIDEHLDKKTDGPLVGSPRMEMDDKHTEENKTEGRLVVDAPRSEIFGKATDLETKDDEEAKISGSEANTENKIEGPLVDSPHLETLGEVTDRSIKEDEDSKISGTEANNHKHLDEKTDGQAKGGQKARTKFCSLL</sequence>
<evidence type="ECO:0000313" key="2">
    <source>
        <dbReference type="Proteomes" id="UP000887561"/>
    </source>
</evidence>
<feature type="compositionally biased region" description="Basic and acidic residues" evidence="1">
    <location>
        <begin position="329"/>
        <end position="340"/>
    </location>
</feature>
<proteinExistence type="predicted"/>
<feature type="compositionally biased region" description="Basic and acidic residues" evidence="1">
    <location>
        <begin position="52"/>
        <end position="68"/>
    </location>
</feature>
<feature type="compositionally biased region" description="Basic and acidic residues" evidence="1">
    <location>
        <begin position="76"/>
        <end position="89"/>
    </location>
</feature>
<reference evidence="3" key="1">
    <citation type="submission" date="2022-11" db="UniProtKB">
        <authorList>
            <consortium name="WormBaseParasite"/>
        </authorList>
    </citation>
    <scope>IDENTIFICATION</scope>
</reference>
<evidence type="ECO:0000256" key="1">
    <source>
        <dbReference type="SAM" id="MobiDB-lite"/>
    </source>
</evidence>
<feature type="region of interest" description="Disordered" evidence="1">
    <location>
        <begin position="33"/>
        <end position="89"/>
    </location>
</feature>
<protein>
    <submittedName>
        <fullName evidence="3">Uncharacterized protein</fullName>
    </submittedName>
</protein>
<evidence type="ECO:0000313" key="3">
    <source>
        <dbReference type="WBParaSite" id="scaffold5238_cov294.g9311"/>
    </source>
</evidence>
<feature type="compositionally biased region" description="Basic and acidic residues" evidence="1">
    <location>
        <begin position="164"/>
        <end position="175"/>
    </location>
</feature>
<feature type="compositionally biased region" description="Basic and acidic residues" evidence="1">
    <location>
        <begin position="36"/>
        <end position="45"/>
    </location>
</feature>
<feature type="compositionally biased region" description="Basic and acidic residues" evidence="1">
    <location>
        <begin position="241"/>
        <end position="256"/>
    </location>
</feature>
<feature type="region of interest" description="Disordered" evidence="1">
    <location>
        <begin position="225"/>
        <end position="256"/>
    </location>
</feature>
<dbReference type="WBParaSite" id="scaffold5238_cov294.g9311">
    <property type="protein sequence ID" value="scaffold5238_cov294.g9311"/>
    <property type="gene ID" value="scaffold5238_cov294.g9311"/>
</dbReference>
<organism evidence="2 3">
    <name type="scientific">Meloidogyne javanica</name>
    <name type="common">Root-knot nematode worm</name>
    <dbReference type="NCBI Taxonomy" id="6303"/>
    <lineage>
        <taxon>Eukaryota</taxon>
        <taxon>Metazoa</taxon>
        <taxon>Ecdysozoa</taxon>
        <taxon>Nematoda</taxon>
        <taxon>Chromadorea</taxon>
        <taxon>Rhabditida</taxon>
        <taxon>Tylenchina</taxon>
        <taxon>Tylenchomorpha</taxon>
        <taxon>Tylenchoidea</taxon>
        <taxon>Meloidogynidae</taxon>
        <taxon>Meloidogyninae</taxon>
        <taxon>Meloidogyne</taxon>
        <taxon>Meloidogyne incognita group</taxon>
    </lineage>
</organism>
<feature type="compositionally biased region" description="Basic and acidic residues" evidence="1">
    <location>
        <begin position="310"/>
        <end position="322"/>
    </location>
</feature>
<name>A0A915MWG2_MELJA</name>
<accession>A0A915MWG2</accession>
<dbReference type="AlphaFoldDB" id="A0A915MWG2"/>
<dbReference type="Proteomes" id="UP000887561">
    <property type="component" value="Unplaced"/>
</dbReference>
<feature type="compositionally biased region" description="Basic and acidic residues" evidence="1">
    <location>
        <begin position="271"/>
        <end position="282"/>
    </location>
</feature>
<feature type="region of interest" description="Disordered" evidence="1">
    <location>
        <begin position="157"/>
        <end position="193"/>
    </location>
</feature>
<keyword evidence="2" id="KW-1185">Reference proteome</keyword>